<dbReference type="FunFam" id="1.10.472.10:FF:000010">
    <property type="entry name" value="G1/S-specific cyclin Cln1"/>
    <property type="match status" value="1"/>
</dbReference>
<proteinExistence type="inferred from homology"/>
<dbReference type="GO" id="GO:0044843">
    <property type="term" value="P:cell cycle G1/S phase transition"/>
    <property type="evidence" value="ECO:0007669"/>
    <property type="project" value="UniProtKB-ARBA"/>
</dbReference>
<keyword evidence="4" id="KW-0131">Cell cycle</keyword>
<dbReference type="STRING" id="857566.A0A1E3PII0"/>
<dbReference type="Gene3D" id="1.10.472.10">
    <property type="entry name" value="Cyclin-like"/>
    <property type="match status" value="2"/>
</dbReference>
<dbReference type="InterPro" id="IPR039361">
    <property type="entry name" value="Cyclin"/>
</dbReference>
<accession>A0A1E3PII0</accession>
<comment type="similarity">
    <text evidence="1 5">Belongs to the cyclin family.</text>
</comment>
<dbReference type="OrthoDB" id="5590282at2759"/>
<feature type="non-terminal residue" evidence="8">
    <location>
        <position position="253"/>
    </location>
</feature>
<keyword evidence="2" id="KW-0132">Cell division</keyword>
<dbReference type="GO" id="GO:0016538">
    <property type="term" value="F:cyclin-dependent protein serine/threonine kinase regulator activity"/>
    <property type="evidence" value="ECO:0007669"/>
    <property type="project" value="InterPro"/>
</dbReference>
<dbReference type="InterPro" id="IPR004367">
    <property type="entry name" value="Cyclin_C-dom"/>
</dbReference>
<evidence type="ECO:0000256" key="2">
    <source>
        <dbReference type="ARBA" id="ARBA00022618"/>
    </source>
</evidence>
<dbReference type="PROSITE" id="PS00292">
    <property type="entry name" value="CYCLINS"/>
    <property type="match status" value="1"/>
</dbReference>
<evidence type="ECO:0000256" key="3">
    <source>
        <dbReference type="ARBA" id="ARBA00023127"/>
    </source>
</evidence>
<keyword evidence="3 5" id="KW-0195">Cyclin</keyword>
<evidence type="ECO:0000256" key="4">
    <source>
        <dbReference type="ARBA" id="ARBA00023306"/>
    </source>
</evidence>
<dbReference type="Pfam" id="PF00134">
    <property type="entry name" value="Cyclin_N"/>
    <property type="match status" value="1"/>
</dbReference>
<evidence type="ECO:0000313" key="9">
    <source>
        <dbReference type="Proteomes" id="UP000095009"/>
    </source>
</evidence>
<dbReference type="CDD" id="cd20537">
    <property type="entry name" value="CYCLIN_CCNO-like_rpt2"/>
    <property type="match status" value="1"/>
</dbReference>
<evidence type="ECO:0000259" key="6">
    <source>
        <dbReference type="SMART" id="SM00385"/>
    </source>
</evidence>
<dbReference type="PANTHER" id="PTHR10177">
    <property type="entry name" value="CYCLINS"/>
    <property type="match status" value="1"/>
</dbReference>
<dbReference type="InterPro" id="IPR006671">
    <property type="entry name" value="Cyclin_N"/>
</dbReference>
<dbReference type="GO" id="GO:0051301">
    <property type="term" value="P:cell division"/>
    <property type="evidence" value="ECO:0007669"/>
    <property type="project" value="UniProtKB-KW"/>
</dbReference>
<dbReference type="PIRSF" id="PIRSF001771">
    <property type="entry name" value="Cyclin_A_B_D_E"/>
    <property type="match status" value="1"/>
</dbReference>
<dbReference type="SMART" id="SM00385">
    <property type="entry name" value="CYCLIN"/>
    <property type="match status" value="1"/>
</dbReference>
<evidence type="ECO:0000313" key="8">
    <source>
        <dbReference type="EMBL" id="ODQ65221.1"/>
    </source>
</evidence>
<dbReference type="InterPro" id="IPR048258">
    <property type="entry name" value="Cyclins_cyclin-box"/>
</dbReference>
<protein>
    <submittedName>
        <fullName evidence="8">Cyclin-like protein</fullName>
    </submittedName>
</protein>
<dbReference type="InterPro" id="IPR046965">
    <property type="entry name" value="Cyclin_A/B-like"/>
</dbReference>
<dbReference type="EMBL" id="KV454410">
    <property type="protein sequence ID" value="ODQ65221.1"/>
    <property type="molecule type" value="Genomic_DNA"/>
</dbReference>
<gene>
    <name evidence="8" type="ORF">NADFUDRAFT_6671</name>
</gene>
<reference evidence="8 9" key="1">
    <citation type="journal article" date="2016" name="Proc. Natl. Acad. Sci. U.S.A.">
        <title>Comparative genomics of biotechnologically important yeasts.</title>
        <authorList>
            <person name="Riley R."/>
            <person name="Haridas S."/>
            <person name="Wolfe K.H."/>
            <person name="Lopes M.R."/>
            <person name="Hittinger C.T."/>
            <person name="Goeker M."/>
            <person name="Salamov A.A."/>
            <person name="Wisecaver J.H."/>
            <person name="Long T.M."/>
            <person name="Calvey C.H."/>
            <person name="Aerts A.L."/>
            <person name="Barry K.W."/>
            <person name="Choi C."/>
            <person name="Clum A."/>
            <person name="Coughlan A.Y."/>
            <person name="Deshpande S."/>
            <person name="Douglass A.P."/>
            <person name="Hanson S.J."/>
            <person name="Klenk H.-P."/>
            <person name="LaButti K.M."/>
            <person name="Lapidus A."/>
            <person name="Lindquist E.A."/>
            <person name="Lipzen A.M."/>
            <person name="Meier-Kolthoff J.P."/>
            <person name="Ohm R.A."/>
            <person name="Otillar R.P."/>
            <person name="Pangilinan J.L."/>
            <person name="Peng Y."/>
            <person name="Rokas A."/>
            <person name="Rosa C.A."/>
            <person name="Scheuner C."/>
            <person name="Sibirny A.A."/>
            <person name="Slot J.C."/>
            <person name="Stielow J.B."/>
            <person name="Sun H."/>
            <person name="Kurtzman C.P."/>
            <person name="Blackwell M."/>
            <person name="Grigoriev I.V."/>
            <person name="Jeffries T.W."/>
        </authorList>
    </citation>
    <scope>NUCLEOTIDE SEQUENCE [LARGE SCALE GENOMIC DNA]</scope>
    <source>
        <strain evidence="8 9">DSM 6958</strain>
    </source>
</reference>
<organism evidence="8 9">
    <name type="scientific">Nadsonia fulvescens var. elongata DSM 6958</name>
    <dbReference type="NCBI Taxonomy" id="857566"/>
    <lineage>
        <taxon>Eukaryota</taxon>
        <taxon>Fungi</taxon>
        <taxon>Dikarya</taxon>
        <taxon>Ascomycota</taxon>
        <taxon>Saccharomycotina</taxon>
        <taxon>Dipodascomycetes</taxon>
        <taxon>Dipodascales</taxon>
        <taxon>Dipodascales incertae sedis</taxon>
        <taxon>Nadsonia</taxon>
    </lineage>
</organism>
<sequence length="253" mass="29595">DAEYHDELLASMKEKELLTIPDVSKMDLQPEINWEMRHDIINFMIYIHSNSRLMPHTLFLAVNILDRYISKRIMRTEHKNLVICSCLSIAAKYLEEKRRVPSVSQIMKLSGLQFTESQFTETELHILSTINFCIGHPTSEAFLDLILKDEPVMTRHVARYICEICLYDREFLKYGSSFIAYCSKMLVYQIFNYATHELILSIKASDLNFQNKLWNCLSLLIKKLQKPSSYLHLKYSDKLLSSASNVVDCFFSR</sequence>
<dbReference type="InterPro" id="IPR013763">
    <property type="entry name" value="Cyclin-like_dom"/>
</dbReference>
<dbReference type="SUPFAM" id="SSF47954">
    <property type="entry name" value="Cyclin-like"/>
    <property type="match status" value="2"/>
</dbReference>
<feature type="domain" description="Cyclin C-terminal" evidence="7">
    <location>
        <begin position="137"/>
        <end position="249"/>
    </location>
</feature>
<dbReference type="AlphaFoldDB" id="A0A1E3PII0"/>
<dbReference type="SMART" id="SM01332">
    <property type="entry name" value="Cyclin_C"/>
    <property type="match status" value="1"/>
</dbReference>
<dbReference type="GO" id="GO:0044772">
    <property type="term" value="P:mitotic cell cycle phase transition"/>
    <property type="evidence" value="ECO:0007669"/>
    <property type="project" value="InterPro"/>
</dbReference>
<evidence type="ECO:0000256" key="5">
    <source>
        <dbReference type="RuleBase" id="RU000383"/>
    </source>
</evidence>
<keyword evidence="9" id="KW-1185">Reference proteome</keyword>
<feature type="non-terminal residue" evidence="8">
    <location>
        <position position="1"/>
    </location>
</feature>
<dbReference type="Proteomes" id="UP000095009">
    <property type="component" value="Unassembled WGS sequence"/>
</dbReference>
<evidence type="ECO:0000259" key="7">
    <source>
        <dbReference type="SMART" id="SM01332"/>
    </source>
</evidence>
<dbReference type="Pfam" id="PF02984">
    <property type="entry name" value="Cyclin_C"/>
    <property type="match status" value="1"/>
</dbReference>
<dbReference type="InterPro" id="IPR036915">
    <property type="entry name" value="Cyclin-like_sf"/>
</dbReference>
<name>A0A1E3PII0_9ASCO</name>
<feature type="domain" description="Cyclin-like" evidence="6">
    <location>
        <begin position="42"/>
        <end position="128"/>
    </location>
</feature>
<evidence type="ECO:0000256" key="1">
    <source>
        <dbReference type="ARBA" id="ARBA00008742"/>
    </source>
</evidence>
<dbReference type="GO" id="GO:0051726">
    <property type="term" value="P:regulation of cell cycle"/>
    <property type="evidence" value="ECO:0007669"/>
    <property type="project" value="UniProtKB-ARBA"/>
</dbReference>